<comment type="similarity">
    <text evidence="1">Belongs to the HicA mRNA interferase family.</text>
</comment>
<sequence length="76" mass="8781">MTLWYHIDTKIIMPKKIRQLLKELENAGFINRGGKGSHRNFIHPKGIVITISRNPGSDAKPYQEKEVQLKIKKAKQ</sequence>
<reference evidence="8 9" key="1">
    <citation type="submission" date="2017-03" db="EMBL/GenBank/DDBJ databases">
        <authorList>
            <person name="Afonso C.L."/>
            <person name="Miller P.J."/>
            <person name="Scott M.A."/>
            <person name="Spackman E."/>
            <person name="Goraichik I."/>
            <person name="Dimitrov K.M."/>
            <person name="Suarez D.L."/>
            <person name="Swayne D.E."/>
        </authorList>
    </citation>
    <scope>NUCLEOTIDE SEQUENCE [LARGE SCALE GENOMIC DNA]</scope>
    <source>
        <strain evidence="8">PRJEB14757</strain>
    </source>
</reference>
<evidence type="ECO:0000256" key="2">
    <source>
        <dbReference type="ARBA" id="ARBA00022649"/>
    </source>
</evidence>
<keyword evidence="2" id="KW-1277">Toxin-antitoxin system</keyword>
<keyword evidence="4" id="KW-0255">Endonuclease</keyword>
<dbReference type="InterPro" id="IPR012933">
    <property type="entry name" value="HicA_mRNA_interferase"/>
</dbReference>
<evidence type="ECO:0000313" key="8">
    <source>
        <dbReference type="EMBL" id="SLM30629.1"/>
    </source>
</evidence>
<dbReference type="InterPro" id="IPR038570">
    <property type="entry name" value="HicA_sf"/>
</dbReference>
<keyword evidence="5" id="KW-0378">Hydrolase</keyword>
<keyword evidence="7" id="KW-0346">Stress response</keyword>
<evidence type="ECO:0000256" key="7">
    <source>
        <dbReference type="ARBA" id="ARBA00023016"/>
    </source>
</evidence>
<keyword evidence="9" id="KW-1185">Reference proteome</keyword>
<dbReference type="STRING" id="1246637.MTBBW1_2360012"/>
<protein>
    <submittedName>
        <fullName evidence="8">Toxin-antitoxin system, toxin component, HicA family</fullName>
    </submittedName>
</protein>
<name>A0A1W1HDS7_9BACT</name>
<dbReference type="Pfam" id="PF07927">
    <property type="entry name" value="HicA_toxin"/>
    <property type="match status" value="1"/>
</dbReference>
<evidence type="ECO:0000256" key="6">
    <source>
        <dbReference type="ARBA" id="ARBA00022884"/>
    </source>
</evidence>
<dbReference type="AlphaFoldDB" id="A0A1W1HDS7"/>
<proteinExistence type="inferred from homology"/>
<gene>
    <name evidence="8" type="ORF">MTBBW1_2360012</name>
</gene>
<evidence type="ECO:0000256" key="1">
    <source>
        <dbReference type="ARBA" id="ARBA00006620"/>
    </source>
</evidence>
<evidence type="ECO:0000313" key="9">
    <source>
        <dbReference type="Proteomes" id="UP000191931"/>
    </source>
</evidence>
<dbReference type="GO" id="GO:0004519">
    <property type="term" value="F:endonuclease activity"/>
    <property type="evidence" value="ECO:0007669"/>
    <property type="project" value="UniProtKB-KW"/>
</dbReference>
<dbReference type="Proteomes" id="UP000191931">
    <property type="component" value="Unassembled WGS sequence"/>
</dbReference>
<dbReference type="SUPFAM" id="SSF54786">
    <property type="entry name" value="YcfA/nrd intein domain"/>
    <property type="match status" value="1"/>
</dbReference>
<evidence type="ECO:0000256" key="5">
    <source>
        <dbReference type="ARBA" id="ARBA00022801"/>
    </source>
</evidence>
<keyword evidence="6" id="KW-0694">RNA-binding</keyword>
<evidence type="ECO:0000256" key="4">
    <source>
        <dbReference type="ARBA" id="ARBA00022759"/>
    </source>
</evidence>
<keyword evidence="3" id="KW-0540">Nuclease</keyword>
<organism evidence="8 9">
    <name type="scientific">Desulfamplus magnetovallimortis</name>
    <dbReference type="NCBI Taxonomy" id="1246637"/>
    <lineage>
        <taxon>Bacteria</taxon>
        <taxon>Pseudomonadati</taxon>
        <taxon>Thermodesulfobacteriota</taxon>
        <taxon>Desulfobacteria</taxon>
        <taxon>Desulfobacterales</taxon>
        <taxon>Desulfobacteraceae</taxon>
        <taxon>Desulfamplus</taxon>
    </lineage>
</organism>
<dbReference type="GO" id="GO:0003729">
    <property type="term" value="F:mRNA binding"/>
    <property type="evidence" value="ECO:0007669"/>
    <property type="project" value="InterPro"/>
</dbReference>
<evidence type="ECO:0000256" key="3">
    <source>
        <dbReference type="ARBA" id="ARBA00022722"/>
    </source>
</evidence>
<dbReference type="GO" id="GO:0016787">
    <property type="term" value="F:hydrolase activity"/>
    <property type="evidence" value="ECO:0007669"/>
    <property type="project" value="UniProtKB-KW"/>
</dbReference>
<accession>A0A1W1HDS7</accession>
<dbReference type="EMBL" id="FWEV01000153">
    <property type="protein sequence ID" value="SLM30629.1"/>
    <property type="molecule type" value="Genomic_DNA"/>
</dbReference>
<dbReference type="Gene3D" id="3.30.920.30">
    <property type="entry name" value="Hypothetical protein"/>
    <property type="match status" value="1"/>
</dbReference>